<dbReference type="EMBL" id="CP045851">
    <property type="protein sequence ID" value="QGG96994.1"/>
    <property type="molecule type" value="Genomic_DNA"/>
</dbReference>
<evidence type="ECO:0000256" key="1">
    <source>
        <dbReference type="ARBA" id="ARBA00000077"/>
    </source>
</evidence>
<keyword evidence="11 14" id="KW-0255">Endonuclease</keyword>
<dbReference type="SUPFAM" id="SSF53098">
    <property type="entry name" value="Ribonuclease H-like"/>
    <property type="match status" value="1"/>
</dbReference>
<evidence type="ECO:0000256" key="2">
    <source>
        <dbReference type="ARBA" id="ARBA00001946"/>
    </source>
</evidence>
<comment type="subcellular location">
    <subcellularLocation>
        <location evidence="4 14">Cytoplasm</location>
    </subcellularLocation>
</comment>
<dbReference type="Pfam" id="PF01351">
    <property type="entry name" value="RNase_HII"/>
    <property type="match status" value="1"/>
</dbReference>
<dbReference type="GO" id="GO:0032299">
    <property type="term" value="C:ribonuclease H2 complex"/>
    <property type="evidence" value="ECO:0007669"/>
    <property type="project" value="TreeGrafter"/>
</dbReference>
<dbReference type="GO" id="GO:0003723">
    <property type="term" value="F:RNA binding"/>
    <property type="evidence" value="ECO:0007669"/>
    <property type="project" value="UniProtKB-UniRule"/>
</dbReference>
<keyword evidence="10 14" id="KW-0479">Metal-binding</keyword>
<proteinExistence type="inferred from homology"/>
<dbReference type="GO" id="GO:0030145">
    <property type="term" value="F:manganese ion binding"/>
    <property type="evidence" value="ECO:0007669"/>
    <property type="project" value="UniProtKB-UniRule"/>
</dbReference>
<comment type="function">
    <text evidence="3 14 16">Endonuclease that specifically degrades the RNA of RNA-DNA hybrids.</text>
</comment>
<organism evidence="18 19">
    <name type="scientific">Actinomarinicola tropica</name>
    <dbReference type="NCBI Taxonomy" id="2789776"/>
    <lineage>
        <taxon>Bacteria</taxon>
        <taxon>Bacillati</taxon>
        <taxon>Actinomycetota</taxon>
        <taxon>Acidimicrobiia</taxon>
        <taxon>Acidimicrobiales</taxon>
        <taxon>Iamiaceae</taxon>
        <taxon>Actinomarinicola</taxon>
    </lineage>
</organism>
<dbReference type="GO" id="GO:0006298">
    <property type="term" value="P:mismatch repair"/>
    <property type="evidence" value="ECO:0007669"/>
    <property type="project" value="TreeGrafter"/>
</dbReference>
<feature type="binding site" evidence="14 15">
    <location>
        <position position="14"/>
    </location>
    <ligand>
        <name>a divalent metal cation</name>
        <dbReference type="ChEBI" id="CHEBI:60240"/>
    </ligand>
</feature>
<keyword evidence="13 14" id="KW-0464">Manganese</keyword>
<evidence type="ECO:0000313" key="19">
    <source>
        <dbReference type="Proteomes" id="UP000334019"/>
    </source>
</evidence>
<sequence length="209" mass="22732">MWAAGHDVVVGVDEVGRGAWAGPLTVGAAVVPKDRRVYKIRDSKALTEPEREALFDRIAGWCVTWAVGHVWPDECDALGMSEAQRLAARRAIEGLGVAPDQVLIDGNWDFVGGGRTRKIVKGDATCLSIAAASILAKVSRDRLMRAEAPSFPGYDFEANKGYPCPRHKLALAGYGPTSIHRRSWAFMDGLCWSGIRRVEPATAQGRLFD</sequence>
<evidence type="ECO:0000256" key="3">
    <source>
        <dbReference type="ARBA" id="ARBA00004065"/>
    </source>
</evidence>
<evidence type="ECO:0000259" key="17">
    <source>
        <dbReference type="PROSITE" id="PS51975"/>
    </source>
</evidence>
<dbReference type="PANTHER" id="PTHR10954:SF18">
    <property type="entry name" value="RIBONUCLEASE HII"/>
    <property type="match status" value="1"/>
</dbReference>
<keyword evidence="8 14" id="KW-0963">Cytoplasm</keyword>
<evidence type="ECO:0000256" key="8">
    <source>
        <dbReference type="ARBA" id="ARBA00022490"/>
    </source>
</evidence>
<gene>
    <name evidence="14" type="primary">rnhB</name>
    <name evidence="18" type="ORF">GH723_06280</name>
</gene>
<comment type="cofactor">
    <cofactor evidence="14 15">
        <name>Mn(2+)</name>
        <dbReference type="ChEBI" id="CHEBI:29035"/>
    </cofactor>
    <cofactor evidence="14 15">
        <name>Mg(2+)</name>
        <dbReference type="ChEBI" id="CHEBI:18420"/>
    </cofactor>
    <text evidence="14 15">Manganese or magnesium. Binds 1 divalent metal ion per monomer in the absence of substrate. May bind a second metal ion after substrate binding.</text>
</comment>
<dbReference type="KEGG" id="atq:GH723_06280"/>
<evidence type="ECO:0000256" key="9">
    <source>
        <dbReference type="ARBA" id="ARBA00022722"/>
    </source>
</evidence>
<evidence type="ECO:0000256" key="4">
    <source>
        <dbReference type="ARBA" id="ARBA00004496"/>
    </source>
</evidence>
<accession>A0A5Q2RNL5</accession>
<dbReference type="CDD" id="cd07182">
    <property type="entry name" value="RNase_HII_bacteria_HII_like"/>
    <property type="match status" value="1"/>
</dbReference>
<keyword evidence="19" id="KW-1185">Reference proteome</keyword>
<keyword evidence="9 14" id="KW-0540">Nuclease</keyword>
<feature type="domain" description="RNase H type-2" evidence="17">
    <location>
        <begin position="7"/>
        <end position="204"/>
    </location>
</feature>
<evidence type="ECO:0000256" key="10">
    <source>
        <dbReference type="ARBA" id="ARBA00022723"/>
    </source>
</evidence>
<dbReference type="InterPro" id="IPR024567">
    <property type="entry name" value="RNase_HII/HIII_dom"/>
</dbReference>
<evidence type="ECO:0000256" key="5">
    <source>
        <dbReference type="ARBA" id="ARBA00007383"/>
    </source>
</evidence>
<dbReference type="InterPro" id="IPR022898">
    <property type="entry name" value="RNase_HII"/>
</dbReference>
<dbReference type="GO" id="GO:0043137">
    <property type="term" value="P:DNA replication, removal of RNA primer"/>
    <property type="evidence" value="ECO:0007669"/>
    <property type="project" value="TreeGrafter"/>
</dbReference>
<comment type="cofactor">
    <cofactor evidence="2">
        <name>Mg(2+)</name>
        <dbReference type="ChEBI" id="CHEBI:18420"/>
    </cofactor>
</comment>
<dbReference type="HAMAP" id="MF_00052_B">
    <property type="entry name" value="RNase_HII_B"/>
    <property type="match status" value="1"/>
</dbReference>
<evidence type="ECO:0000256" key="14">
    <source>
        <dbReference type="HAMAP-Rule" id="MF_00052"/>
    </source>
</evidence>
<protein>
    <recommendedName>
        <fullName evidence="7 14">Ribonuclease HII</fullName>
        <shortName evidence="14">RNase HII</shortName>
        <ecNumber evidence="6 14">3.1.26.4</ecNumber>
    </recommendedName>
</protein>
<reference evidence="18 19" key="1">
    <citation type="submission" date="2019-11" db="EMBL/GenBank/DDBJ databases">
        <authorList>
            <person name="He Y."/>
        </authorList>
    </citation>
    <scope>NUCLEOTIDE SEQUENCE [LARGE SCALE GENOMIC DNA]</scope>
    <source>
        <strain evidence="18 19">SCSIO 58843</strain>
    </source>
</reference>
<dbReference type="GO" id="GO:0004523">
    <property type="term" value="F:RNA-DNA hybrid ribonuclease activity"/>
    <property type="evidence" value="ECO:0007669"/>
    <property type="project" value="UniProtKB-UniRule"/>
</dbReference>
<dbReference type="Gene3D" id="3.30.420.10">
    <property type="entry name" value="Ribonuclease H-like superfamily/Ribonuclease H"/>
    <property type="match status" value="1"/>
</dbReference>
<evidence type="ECO:0000256" key="11">
    <source>
        <dbReference type="ARBA" id="ARBA00022759"/>
    </source>
</evidence>
<dbReference type="GO" id="GO:0005737">
    <property type="term" value="C:cytoplasm"/>
    <property type="evidence" value="ECO:0007669"/>
    <property type="project" value="UniProtKB-SubCell"/>
</dbReference>
<evidence type="ECO:0000256" key="13">
    <source>
        <dbReference type="ARBA" id="ARBA00023211"/>
    </source>
</evidence>
<feature type="binding site" evidence="14 15">
    <location>
        <position position="105"/>
    </location>
    <ligand>
        <name>a divalent metal cation</name>
        <dbReference type="ChEBI" id="CHEBI:60240"/>
    </ligand>
</feature>
<evidence type="ECO:0000256" key="7">
    <source>
        <dbReference type="ARBA" id="ARBA00019179"/>
    </source>
</evidence>
<comment type="similarity">
    <text evidence="5 14 16">Belongs to the RNase HII family.</text>
</comment>
<evidence type="ECO:0000256" key="12">
    <source>
        <dbReference type="ARBA" id="ARBA00022801"/>
    </source>
</evidence>
<dbReference type="Proteomes" id="UP000334019">
    <property type="component" value="Chromosome"/>
</dbReference>
<evidence type="ECO:0000256" key="6">
    <source>
        <dbReference type="ARBA" id="ARBA00012180"/>
    </source>
</evidence>
<evidence type="ECO:0000256" key="15">
    <source>
        <dbReference type="PROSITE-ProRule" id="PRU01319"/>
    </source>
</evidence>
<dbReference type="InterPro" id="IPR036397">
    <property type="entry name" value="RNaseH_sf"/>
</dbReference>
<comment type="catalytic activity">
    <reaction evidence="1 14 15 16">
        <text>Endonucleolytic cleavage to 5'-phosphomonoester.</text>
        <dbReference type="EC" id="3.1.26.4"/>
    </reaction>
</comment>
<dbReference type="InterPro" id="IPR012337">
    <property type="entry name" value="RNaseH-like_sf"/>
</dbReference>
<keyword evidence="12 14" id="KW-0378">Hydrolase</keyword>
<dbReference type="AlphaFoldDB" id="A0A5Q2RNL5"/>
<dbReference type="InterPro" id="IPR001352">
    <property type="entry name" value="RNase_HII/HIII"/>
</dbReference>
<dbReference type="NCBIfam" id="NF000595">
    <property type="entry name" value="PRK00015.1-3"/>
    <property type="match status" value="1"/>
</dbReference>
<dbReference type="EC" id="3.1.26.4" evidence="6 14"/>
<evidence type="ECO:0000256" key="16">
    <source>
        <dbReference type="RuleBase" id="RU003515"/>
    </source>
</evidence>
<dbReference type="PROSITE" id="PS51975">
    <property type="entry name" value="RNASE_H_2"/>
    <property type="match status" value="1"/>
</dbReference>
<evidence type="ECO:0000313" key="18">
    <source>
        <dbReference type="EMBL" id="QGG96994.1"/>
    </source>
</evidence>
<dbReference type="PANTHER" id="PTHR10954">
    <property type="entry name" value="RIBONUCLEASE H2 SUBUNIT A"/>
    <property type="match status" value="1"/>
</dbReference>
<feature type="binding site" evidence="14 15">
    <location>
        <position position="13"/>
    </location>
    <ligand>
        <name>a divalent metal cation</name>
        <dbReference type="ChEBI" id="CHEBI:60240"/>
    </ligand>
</feature>
<name>A0A5Q2RNL5_9ACTN</name>